<feature type="domain" description="PPIase FKBP-type" evidence="9">
    <location>
        <begin position="212"/>
        <end position="302"/>
    </location>
</feature>
<evidence type="ECO:0000313" key="11">
    <source>
        <dbReference type="Proteomes" id="UP001501442"/>
    </source>
</evidence>
<name>A0ABP8UP54_9ACTN</name>
<dbReference type="PROSITE" id="PS51257">
    <property type="entry name" value="PROKAR_LIPOPROTEIN"/>
    <property type="match status" value="1"/>
</dbReference>
<evidence type="ECO:0000256" key="2">
    <source>
        <dbReference type="ARBA" id="ARBA00006577"/>
    </source>
</evidence>
<evidence type="ECO:0000256" key="1">
    <source>
        <dbReference type="ARBA" id="ARBA00000971"/>
    </source>
</evidence>
<feature type="region of interest" description="Disordered" evidence="7">
    <location>
        <begin position="161"/>
        <end position="180"/>
    </location>
</feature>
<evidence type="ECO:0000256" key="7">
    <source>
        <dbReference type="SAM" id="MobiDB-lite"/>
    </source>
</evidence>
<feature type="domain" description="PPIase FKBP-type" evidence="9">
    <location>
        <begin position="66"/>
        <end position="156"/>
    </location>
</feature>
<reference evidence="11" key="1">
    <citation type="journal article" date="2019" name="Int. J. Syst. Evol. Microbiol.">
        <title>The Global Catalogue of Microorganisms (GCM) 10K type strain sequencing project: providing services to taxonomists for standard genome sequencing and annotation.</title>
        <authorList>
            <consortium name="The Broad Institute Genomics Platform"/>
            <consortium name="The Broad Institute Genome Sequencing Center for Infectious Disease"/>
            <person name="Wu L."/>
            <person name="Ma J."/>
        </authorList>
    </citation>
    <scope>NUCLEOTIDE SEQUENCE [LARGE SCALE GENOMIC DNA]</scope>
    <source>
        <strain evidence="11">JCM 17939</strain>
    </source>
</reference>
<dbReference type="EC" id="5.2.1.8" evidence="6"/>
<dbReference type="GO" id="GO:0016853">
    <property type="term" value="F:isomerase activity"/>
    <property type="evidence" value="ECO:0007669"/>
    <property type="project" value="UniProtKB-KW"/>
</dbReference>
<keyword evidence="8" id="KW-0732">Signal</keyword>
<accession>A0ABP8UP54</accession>
<protein>
    <recommendedName>
        <fullName evidence="6">Peptidyl-prolyl cis-trans isomerase</fullName>
        <ecNumber evidence="6">5.2.1.8</ecNumber>
    </recommendedName>
</protein>
<feature type="chain" id="PRO_5045121214" description="Peptidyl-prolyl cis-trans isomerase" evidence="8">
    <location>
        <begin position="20"/>
        <end position="302"/>
    </location>
</feature>
<dbReference type="InterPro" id="IPR001179">
    <property type="entry name" value="PPIase_FKBP_dom"/>
</dbReference>
<dbReference type="PANTHER" id="PTHR43811:SF19">
    <property type="entry name" value="39 KDA FK506-BINDING NUCLEAR PROTEIN"/>
    <property type="match status" value="1"/>
</dbReference>
<evidence type="ECO:0000256" key="3">
    <source>
        <dbReference type="ARBA" id="ARBA00023110"/>
    </source>
</evidence>
<evidence type="ECO:0000256" key="4">
    <source>
        <dbReference type="ARBA" id="ARBA00023235"/>
    </source>
</evidence>
<organism evidence="10 11">
    <name type="scientific">Actinoallomurus vinaceus</name>
    <dbReference type="NCBI Taxonomy" id="1080074"/>
    <lineage>
        <taxon>Bacteria</taxon>
        <taxon>Bacillati</taxon>
        <taxon>Actinomycetota</taxon>
        <taxon>Actinomycetes</taxon>
        <taxon>Streptosporangiales</taxon>
        <taxon>Thermomonosporaceae</taxon>
        <taxon>Actinoallomurus</taxon>
    </lineage>
</organism>
<gene>
    <name evidence="10" type="ORF">GCM10023196_072150</name>
</gene>
<evidence type="ECO:0000256" key="6">
    <source>
        <dbReference type="RuleBase" id="RU003915"/>
    </source>
</evidence>
<evidence type="ECO:0000313" key="10">
    <source>
        <dbReference type="EMBL" id="GAA4633675.1"/>
    </source>
</evidence>
<dbReference type="SUPFAM" id="SSF54534">
    <property type="entry name" value="FKBP-like"/>
    <property type="match status" value="2"/>
</dbReference>
<dbReference type="InterPro" id="IPR046357">
    <property type="entry name" value="PPIase_dom_sf"/>
</dbReference>
<dbReference type="PROSITE" id="PS50059">
    <property type="entry name" value="FKBP_PPIASE"/>
    <property type="match status" value="2"/>
</dbReference>
<comment type="catalytic activity">
    <reaction evidence="1 5 6">
        <text>[protein]-peptidylproline (omega=180) = [protein]-peptidylproline (omega=0)</text>
        <dbReference type="Rhea" id="RHEA:16237"/>
        <dbReference type="Rhea" id="RHEA-COMP:10747"/>
        <dbReference type="Rhea" id="RHEA-COMP:10748"/>
        <dbReference type="ChEBI" id="CHEBI:83833"/>
        <dbReference type="ChEBI" id="CHEBI:83834"/>
        <dbReference type="EC" id="5.2.1.8"/>
    </reaction>
</comment>
<proteinExistence type="inferred from homology"/>
<evidence type="ECO:0000256" key="8">
    <source>
        <dbReference type="SAM" id="SignalP"/>
    </source>
</evidence>
<keyword evidence="4 5" id="KW-0413">Isomerase</keyword>
<dbReference type="Gene3D" id="3.10.50.40">
    <property type="match status" value="2"/>
</dbReference>
<evidence type="ECO:0000256" key="5">
    <source>
        <dbReference type="PROSITE-ProRule" id="PRU00277"/>
    </source>
</evidence>
<comment type="similarity">
    <text evidence="2 6">Belongs to the FKBP-type PPIase family.</text>
</comment>
<comment type="caution">
    <text evidence="10">The sequence shown here is derived from an EMBL/GenBank/DDBJ whole genome shotgun (WGS) entry which is preliminary data.</text>
</comment>
<evidence type="ECO:0000259" key="9">
    <source>
        <dbReference type="PROSITE" id="PS50059"/>
    </source>
</evidence>
<dbReference type="EMBL" id="BAABHK010000012">
    <property type="protein sequence ID" value="GAA4633675.1"/>
    <property type="molecule type" value="Genomic_DNA"/>
</dbReference>
<feature type="signal peptide" evidence="8">
    <location>
        <begin position="1"/>
        <end position="19"/>
    </location>
</feature>
<dbReference type="PANTHER" id="PTHR43811">
    <property type="entry name" value="FKBP-TYPE PEPTIDYL-PROLYL CIS-TRANS ISOMERASE FKPA"/>
    <property type="match status" value="1"/>
</dbReference>
<keyword evidence="11" id="KW-1185">Reference proteome</keyword>
<dbReference type="Pfam" id="PF00254">
    <property type="entry name" value="FKBP_C"/>
    <property type="match status" value="2"/>
</dbReference>
<keyword evidence="3 5" id="KW-0697">Rotamase</keyword>
<sequence length="302" mass="31355">MRRVAALAVLPLVAVTACSGGGLPDGLKVAGVVGRQPTVTIPGSSPSGKLKIETLRKGKGSKVTDGDLVVANYVGYRWNGGDHKLVASSYDAGRPAMFPYGRLVTGLNKALEGQRPGGRVLAVVPPNQGYGAGGYAPWQIGAGDSIVFVLDVIATYHNGASAQGQPQPQNDPAMPQVTSGATPTMKIPSTAPPGRLRIRTIVQGSGPPVQAHQLVVFHDLGQIWRTGKVFEDSRGRGRPDSVVAGAGQMIDGWDRAVVGQRVGSRVLVVIPSKDGYGAKGHVASGIKKNDTLAFVIDVLAAY</sequence>
<dbReference type="Proteomes" id="UP001501442">
    <property type="component" value="Unassembled WGS sequence"/>
</dbReference>